<dbReference type="Proteomes" id="UP000013988">
    <property type="component" value="Unassembled WGS sequence"/>
</dbReference>
<dbReference type="RefSeq" id="WP_016206537.1">
    <property type="nucleotide sequence ID" value="NZ_ASRV01000063.1"/>
</dbReference>
<gene>
    <name evidence="7" type="ORF">A500_05506</name>
</gene>
<keyword evidence="2" id="KW-0285">Flavoprotein</keyword>
<reference evidence="7 8" key="1">
    <citation type="submission" date="2013-03" db="EMBL/GenBank/DDBJ databases">
        <title>Whole genome shotgun sequencing of Clostridium sartagoforme AAU1.</title>
        <authorList>
            <person name="Joshi C.G."/>
            <person name="Duggirala S.M."/>
            <person name="Nathani N.M."/>
            <person name="Bhatt V.D."/>
            <person name="Patel A.K."/>
            <person name="Pandya P.R."/>
            <person name="KaPatel J.A."/>
        </authorList>
    </citation>
    <scope>NUCLEOTIDE SEQUENCE [LARGE SCALE GENOMIC DNA]</scope>
    <source>
        <strain evidence="7 8">AAU1</strain>
    </source>
</reference>
<feature type="domain" description="FAD-dependent oxidoreductase 2 FAD-binding" evidence="6">
    <location>
        <begin position="31"/>
        <end position="106"/>
    </location>
</feature>
<dbReference type="Gene3D" id="3.50.50.60">
    <property type="entry name" value="FAD/NAD(P)-binding domain"/>
    <property type="match status" value="1"/>
</dbReference>
<dbReference type="GO" id="GO:0016491">
    <property type="term" value="F:oxidoreductase activity"/>
    <property type="evidence" value="ECO:0007669"/>
    <property type="project" value="UniProtKB-KW"/>
</dbReference>
<feature type="chain" id="PRO_5004481466" evidence="5">
    <location>
        <begin position="23"/>
        <end position="111"/>
    </location>
</feature>
<dbReference type="InterPro" id="IPR003953">
    <property type="entry name" value="FAD-dep_OxRdtase_2_FAD-bd"/>
</dbReference>
<dbReference type="EMBL" id="ASRV01000063">
    <property type="protein sequence ID" value="EOR27283.1"/>
    <property type="molecule type" value="Genomic_DNA"/>
</dbReference>
<comment type="caution">
    <text evidence="7">The sequence shown here is derived from an EMBL/GenBank/DDBJ whole genome shotgun (WGS) entry which is preliminary data.</text>
</comment>
<dbReference type="SUPFAM" id="SSF51905">
    <property type="entry name" value="FAD/NAD(P)-binding domain"/>
    <property type="match status" value="1"/>
</dbReference>
<dbReference type="PROSITE" id="PS51257">
    <property type="entry name" value="PROKAR_LIPOPROTEIN"/>
    <property type="match status" value="1"/>
</dbReference>
<keyword evidence="5" id="KW-0732">Signal</keyword>
<accession>R9CDD8</accession>
<keyword evidence="8" id="KW-1185">Reference proteome</keyword>
<sequence>MKKKALALVMSALILVPSILVGCGGKKETADIVIIGAGGAGLSAAVQAKQDGVEKVVLLEKMPMVGGNTNRATGGLNAAETEQQKAKGIEDSIEIMYEDTMKGGYEKIIQN</sequence>
<dbReference type="PATRIC" id="fig|1202534.3.peg.1105"/>
<evidence type="ECO:0000256" key="3">
    <source>
        <dbReference type="ARBA" id="ARBA00022827"/>
    </source>
</evidence>
<dbReference type="PANTHER" id="PTHR43400:SF7">
    <property type="entry name" value="FAD-DEPENDENT OXIDOREDUCTASE 2 FAD BINDING DOMAIN-CONTAINING PROTEIN"/>
    <property type="match status" value="1"/>
</dbReference>
<comment type="cofactor">
    <cofactor evidence="1">
        <name>FAD</name>
        <dbReference type="ChEBI" id="CHEBI:57692"/>
    </cofactor>
</comment>
<feature type="signal peptide" evidence="5">
    <location>
        <begin position="1"/>
        <end position="22"/>
    </location>
</feature>
<dbReference type="Pfam" id="PF00890">
    <property type="entry name" value="FAD_binding_2"/>
    <property type="match status" value="1"/>
</dbReference>
<organism evidence="7 8">
    <name type="scientific">Clostridium sartagoforme AAU1</name>
    <dbReference type="NCBI Taxonomy" id="1202534"/>
    <lineage>
        <taxon>Bacteria</taxon>
        <taxon>Bacillati</taxon>
        <taxon>Bacillota</taxon>
        <taxon>Clostridia</taxon>
        <taxon>Eubacteriales</taxon>
        <taxon>Clostridiaceae</taxon>
        <taxon>Clostridium</taxon>
    </lineage>
</organism>
<dbReference type="InterPro" id="IPR050315">
    <property type="entry name" value="FAD-oxidoreductase_2"/>
</dbReference>
<proteinExistence type="predicted"/>
<keyword evidence="4" id="KW-0560">Oxidoreductase</keyword>
<evidence type="ECO:0000259" key="6">
    <source>
        <dbReference type="Pfam" id="PF00890"/>
    </source>
</evidence>
<evidence type="ECO:0000256" key="2">
    <source>
        <dbReference type="ARBA" id="ARBA00022630"/>
    </source>
</evidence>
<dbReference type="PANTHER" id="PTHR43400">
    <property type="entry name" value="FUMARATE REDUCTASE"/>
    <property type="match status" value="1"/>
</dbReference>
<dbReference type="AlphaFoldDB" id="R9CDD8"/>
<evidence type="ECO:0000313" key="7">
    <source>
        <dbReference type="EMBL" id="EOR27283.1"/>
    </source>
</evidence>
<evidence type="ECO:0000256" key="5">
    <source>
        <dbReference type="SAM" id="SignalP"/>
    </source>
</evidence>
<protein>
    <submittedName>
        <fullName evidence="7">Flavocytochrome C</fullName>
    </submittedName>
</protein>
<evidence type="ECO:0000256" key="1">
    <source>
        <dbReference type="ARBA" id="ARBA00001974"/>
    </source>
</evidence>
<evidence type="ECO:0000313" key="8">
    <source>
        <dbReference type="Proteomes" id="UP000013988"/>
    </source>
</evidence>
<dbReference type="InterPro" id="IPR036188">
    <property type="entry name" value="FAD/NAD-bd_sf"/>
</dbReference>
<keyword evidence="3" id="KW-0274">FAD</keyword>
<name>R9CDD8_9CLOT</name>
<evidence type="ECO:0000256" key="4">
    <source>
        <dbReference type="ARBA" id="ARBA00023002"/>
    </source>
</evidence>